<name>A0A8J7PLX9_9BACT</name>
<keyword evidence="5 6" id="KW-0472">Membrane</keyword>
<evidence type="ECO:0000256" key="2">
    <source>
        <dbReference type="ARBA" id="ARBA00022475"/>
    </source>
</evidence>
<dbReference type="GO" id="GO:0005886">
    <property type="term" value="C:plasma membrane"/>
    <property type="evidence" value="ECO:0007669"/>
    <property type="project" value="UniProtKB-SubCell"/>
</dbReference>
<dbReference type="PANTHER" id="PTHR39087:SF2">
    <property type="entry name" value="UPF0104 MEMBRANE PROTEIN MJ1595"/>
    <property type="match status" value="1"/>
</dbReference>
<keyword evidence="3 6" id="KW-0812">Transmembrane</keyword>
<feature type="transmembrane region" description="Helical" evidence="6">
    <location>
        <begin position="68"/>
        <end position="86"/>
    </location>
</feature>
<evidence type="ECO:0000313" key="7">
    <source>
        <dbReference type="EMBL" id="MBN8660332.1"/>
    </source>
</evidence>
<evidence type="ECO:0000256" key="5">
    <source>
        <dbReference type="ARBA" id="ARBA00023136"/>
    </source>
</evidence>
<evidence type="ECO:0000256" key="3">
    <source>
        <dbReference type="ARBA" id="ARBA00022692"/>
    </source>
</evidence>
<evidence type="ECO:0000313" key="8">
    <source>
        <dbReference type="Proteomes" id="UP000664277"/>
    </source>
</evidence>
<dbReference type="NCBIfam" id="TIGR00374">
    <property type="entry name" value="flippase-like domain"/>
    <property type="match status" value="1"/>
</dbReference>
<comment type="subcellular location">
    <subcellularLocation>
        <location evidence="1">Cell membrane</location>
        <topology evidence="1">Multi-pass membrane protein</topology>
    </subcellularLocation>
</comment>
<feature type="transmembrane region" description="Helical" evidence="6">
    <location>
        <begin position="241"/>
        <end position="261"/>
    </location>
</feature>
<gene>
    <name evidence="7" type="ORF">J0M35_08230</name>
</gene>
<organism evidence="7 8">
    <name type="scientific">Candidatus Obscuribacter phosphatis</name>
    <dbReference type="NCBI Taxonomy" id="1906157"/>
    <lineage>
        <taxon>Bacteria</taxon>
        <taxon>Bacillati</taxon>
        <taxon>Candidatus Melainabacteria</taxon>
        <taxon>Candidatus Obscuribacterales</taxon>
        <taxon>Candidatus Obscuribacteraceae</taxon>
        <taxon>Candidatus Obscuribacter</taxon>
    </lineage>
</organism>
<reference evidence="7" key="1">
    <citation type="submission" date="2021-02" db="EMBL/GenBank/DDBJ databases">
        <title>Genome-Resolved Metagenomics of a Microbial Community Performing Photosynthetic Biological Nutrient Removal.</title>
        <authorList>
            <person name="Mcdaniel E.A."/>
        </authorList>
    </citation>
    <scope>NUCLEOTIDE SEQUENCE</scope>
    <source>
        <strain evidence="7">UWPOB_OBS1</strain>
    </source>
</reference>
<dbReference type="Proteomes" id="UP000664277">
    <property type="component" value="Unassembled WGS sequence"/>
</dbReference>
<keyword evidence="2" id="KW-1003">Cell membrane</keyword>
<comment type="caution">
    <text evidence="7">The sequence shown here is derived from an EMBL/GenBank/DDBJ whole genome shotgun (WGS) entry which is preliminary data.</text>
</comment>
<dbReference type="PANTHER" id="PTHR39087">
    <property type="entry name" value="UPF0104 MEMBRANE PROTEIN MJ1595"/>
    <property type="match status" value="1"/>
</dbReference>
<dbReference type="EMBL" id="JAFLCK010000009">
    <property type="protein sequence ID" value="MBN8660332.1"/>
    <property type="molecule type" value="Genomic_DNA"/>
</dbReference>
<dbReference type="InterPro" id="IPR022791">
    <property type="entry name" value="L-PG_synthase/AglD"/>
</dbReference>
<evidence type="ECO:0000256" key="1">
    <source>
        <dbReference type="ARBA" id="ARBA00004651"/>
    </source>
</evidence>
<feature type="transmembrane region" description="Helical" evidence="6">
    <location>
        <begin position="152"/>
        <end position="171"/>
    </location>
</feature>
<feature type="transmembrane region" description="Helical" evidence="6">
    <location>
        <begin position="321"/>
        <end position="347"/>
    </location>
</feature>
<dbReference type="AlphaFoldDB" id="A0A8J7PLX9"/>
<feature type="transmembrane region" description="Helical" evidence="6">
    <location>
        <begin position="273"/>
        <end position="292"/>
    </location>
</feature>
<feature type="transmembrane region" description="Helical" evidence="6">
    <location>
        <begin position="183"/>
        <end position="206"/>
    </location>
</feature>
<accession>A0A8J7PLX9</accession>
<feature type="transmembrane region" description="Helical" evidence="6">
    <location>
        <begin position="98"/>
        <end position="117"/>
    </location>
</feature>
<feature type="transmembrane region" description="Helical" evidence="6">
    <location>
        <begin position="30"/>
        <end position="48"/>
    </location>
</feature>
<sequence>MNLEETPPSNAGEIADAVDKSADKSASKNILKHLASFAISGVLLYFAFNKVDPAEIWRYTQEMTPWPLAIVVVTALASHVLRAYRWTILLKPFAGRQISLVNSFYAVILGYAINVAIPRGGEVARLLSICKDEKLAWPGVLSTLLVDRMLDMALLVFLLGTCLVFLPQSFLETFPALLKGGIGLLIATIIGLLLLPYAGSILRFLLKQNFISGKLPKSVLDKLTEMAEQFDSGTRALKDPVGYPLIAALSFVIWGLYWCNFYFMLPAFHLEKIIGPVDTLIIFTIGSVGVLIPTPGNAGSFHYLVCQSMELVAPQVSKAQALAYATILHVLTFVLTNCITAALLFLFRKSSKK</sequence>
<evidence type="ECO:0000256" key="4">
    <source>
        <dbReference type="ARBA" id="ARBA00022989"/>
    </source>
</evidence>
<proteinExistence type="predicted"/>
<evidence type="ECO:0000256" key="6">
    <source>
        <dbReference type="SAM" id="Phobius"/>
    </source>
</evidence>
<dbReference type="Pfam" id="PF03706">
    <property type="entry name" value="LPG_synthase_TM"/>
    <property type="match status" value="1"/>
</dbReference>
<protein>
    <submittedName>
        <fullName evidence="7">Flippase-like domain-containing protein</fullName>
    </submittedName>
</protein>
<keyword evidence="4 6" id="KW-1133">Transmembrane helix</keyword>